<dbReference type="InterPro" id="IPR001767">
    <property type="entry name" value="Hedgehog_Hint"/>
</dbReference>
<dbReference type="InterPro" id="IPR036844">
    <property type="entry name" value="Hint_dom_sf"/>
</dbReference>
<dbReference type="EMBL" id="CAJOBJ010243398">
    <property type="protein sequence ID" value="CAF5080093.1"/>
    <property type="molecule type" value="Genomic_DNA"/>
</dbReference>
<name>A0A8S3EK96_9BILA</name>
<evidence type="ECO:0000313" key="3">
    <source>
        <dbReference type="EMBL" id="CAF5080093.1"/>
    </source>
</evidence>
<dbReference type="Pfam" id="PF03184">
    <property type="entry name" value="DDE_1"/>
    <property type="match status" value="1"/>
</dbReference>
<dbReference type="Proteomes" id="UP000681720">
    <property type="component" value="Unassembled WGS sequence"/>
</dbReference>
<dbReference type="GO" id="GO:0016540">
    <property type="term" value="P:protein autoprocessing"/>
    <property type="evidence" value="ECO:0007669"/>
    <property type="project" value="InterPro"/>
</dbReference>
<comment type="caution">
    <text evidence="3">The sequence shown here is derived from an EMBL/GenBank/DDBJ whole genome shotgun (WGS) entry which is preliminary data.</text>
</comment>
<dbReference type="GO" id="GO:0003676">
    <property type="term" value="F:nucleic acid binding"/>
    <property type="evidence" value="ECO:0007669"/>
    <property type="project" value="InterPro"/>
</dbReference>
<reference evidence="3" key="1">
    <citation type="submission" date="2021-02" db="EMBL/GenBank/DDBJ databases">
        <authorList>
            <person name="Nowell W R."/>
        </authorList>
    </citation>
    <scope>NUCLEOTIDE SEQUENCE</scope>
</reference>
<evidence type="ECO:0008006" key="5">
    <source>
        <dbReference type="Google" id="ProtNLM"/>
    </source>
</evidence>
<evidence type="ECO:0000313" key="4">
    <source>
        <dbReference type="Proteomes" id="UP000681720"/>
    </source>
</evidence>
<feature type="domain" description="Hedgehog protein Hint" evidence="1">
    <location>
        <begin position="184"/>
        <end position="238"/>
    </location>
</feature>
<dbReference type="AlphaFoldDB" id="A0A8S3EK96"/>
<proteinExistence type="predicted"/>
<protein>
    <recommendedName>
        <fullName evidence="5">DDE-1 domain-containing protein</fullName>
    </recommendedName>
</protein>
<feature type="domain" description="DDE-1" evidence="2">
    <location>
        <begin position="1"/>
        <end position="62"/>
    </location>
</feature>
<dbReference type="InterPro" id="IPR004875">
    <property type="entry name" value="DDE_SF_endonuclease_dom"/>
</dbReference>
<sequence length="251" mass="28159">PLDQGVIHSFKCYYRQKLVKHIIAQCTLAQTADQISITVLDAIKWIDLSWKSVTENTIKNCFRAAGFICSSSTPSSSMTNMNIIIETDIESNNSDNPLQQLELLLAHIDIGGPRLTAADSIQVTQDDNEEEEDAFIEKPPNLPEALKMMRRLHLFASIEQPQLHNLIYGKFSNDIGADAQSTKVSVGCFSRDSSVMLTNGEEKQIGYLQTGDEILTVDDSAVIPTEMVFMLDKQTSKQGFAFYHSIRYFFH</sequence>
<gene>
    <name evidence="3" type="ORF">GIL414_LOCUS61667</name>
</gene>
<accession>A0A8S3EK96</accession>
<evidence type="ECO:0000259" key="2">
    <source>
        <dbReference type="Pfam" id="PF03184"/>
    </source>
</evidence>
<dbReference type="SUPFAM" id="SSF51294">
    <property type="entry name" value="Hedgehog/intein (Hint) domain"/>
    <property type="match status" value="1"/>
</dbReference>
<evidence type="ECO:0000259" key="1">
    <source>
        <dbReference type="Pfam" id="PF01079"/>
    </source>
</evidence>
<feature type="non-terminal residue" evidence="3">
    <location>
        <position position="1"/>
    </location>
</feature>
<dbReference type="Gene3D" id="2.170.16.10">
    <property type="entry name" value="Hedgehog/Intein (Hint) domain"/>
    <property type="match status" value="1"/>
</dbReference>
<organism evidence="3 4">
    <name type="scientific">Rotaria magnacalcarata</name>
    <dbReference type="NCBI Taxonomy" id="392030"/>
    <lineage>
        <taxon>Eukaryota</taxon>
        <taxon>Metazoa</taxon>
        <taxon>Spiralia</taxon>
        <taxon>Gnathifera</taxon>
        <taxon>Rotifera</taxon>
        <taxon>Eurotatoria</taxon>
        <taxon>Bdelloidea</taxon>
        <taxon>Philodinida</taxon>
        <taxon>Philodinidae</taxon>
        <taxon>Rotaria</taxon>
    </lineage>
</organism>
<dbReference type="Pfam" id="PF01079">
    <property type="entry name" value="Hint"/>
    <property type="match status" value="1"/>
</dbReference>